<feature type="transmembrane region" description="Helical" evidence="5">
    <location>
        <begin position="190"/>
        <end position="206"/>
    </location>
</feature>
<feature type="transmembrane region" description="Helical" evidence="5">
    <location>
        <begin position="6"/>
        <end position="24"/>
    </location>
</feature>
<evidence type="ECO:0000256" key="3">
    <source>
        <dbReference type="ARBA" id="ARBA00022989"/>
    </source>
</evidence>
<feature type="transmembrane region" description="Helical" evidence="5">
    <location>
        <begin position="61"/>
        <end position="81"/>
    </location>
</feature>
<dbReference type="PANTHER" id="PTHR35529">
    <property type="entry name" value="MANGANESE EFFLUX PUMP MNTP-RELATED"/>
    <property type="match status" value="1"/>
</dbReference>
<dbReference type="PANTHER" id="PTHR35529:SF2">
    <property type="entry name" value="SPORULATION PROTEIN YTAF-RELATED"/>
    <property type="match status" value="1"/>
</dbReference>
<dbReference type="EMBL" id="JAHLQL010000001">
    <property type="protein sequence ID" value="MBU5591539.1"/>
    <property type="molecule type" value="Genomic_DNA"/>
</dbReference>
<feature type="transmembrane region" description="Helical" evidence="5">
    <location>
        <begin position="132"/>
        <end position="153"/>
    </location>
</feature>
<keyword evidence="2 5" id="KW-0812">Transmembrane</keyword>
<organism evidence="6 7">
    <name type="scientific">Clostridium simiarum</name>
    <dbReference type="NCBI Taxonomy" id="2841506"/>
    <lineage>
        <taxon>Bacteria</taxon>
        <taxon>Bacillati</taxon>
        <taxon>Bacillota</taxon>
        <taxon>Clostridia</taxon>
        <taxon>Eubacteriales</taxon>
        <taxon>Clostridiaceae</taxon>
        <taxon>Clostridium</taxon>
    </lineage>
</organism>
<proteinExistence type="predicted"/>
<evidence type="ECO:0000313" key="6">
    <source>
        <dbReference type="EMBL" id="MBU5591539.1"/>
    </source>
</evidence>
<sequence>MVEALLLAASCSLDAFVASIAYGTNKVKIPFISIQIINLVCSSILAISLFFGSIVKKFLPGNISTIISFIALMLLGGRYIIQSIIKSYVEKNKNSDKSIKFKLYDLRFVLNIYVSEGKEDSNSLKSVKSKEAFYLAVALSLDSLAVGFASALGSINYKQVVLFSLITDAVAVWAGLFLGRKFVEKTKLNLSWLSGLILIGLAFLKLI</sequence>
<dbReference type="InterPro" id="IPR003810">
    <property type="entry name" value="Mntp/YtaF"/>
</dbReference>
<keyword evidence="3 5" id="KW-1133">Transmembrane helix</keyword>
<evidence type="ECO:0000256" key="1">
    <source>
        <dbReference type="ARBA" id="ARBA00022475"/>
    </source>
</evidence>
<evidence type="ECO:0000256" key="5">
    <source>
        <dbReference type="SAM" id="Phobius"/>
    </source>
</evidence>
<feature type="transmembrane region" description="Helical" evidence="5">
    <location>
        <begin position="36"/>
        <end position="55"/>
    </location>
</feature>
<dbReference type="Pfam" id="PF02659">
    <property type="entry name" value="Mntp"/>
    <property type="match status" value="1"/>
</dbReference>
<feature type="transmembrane region" description="Helical" evidence="5">
    <location>
        <begin position="159"/>
        <end position="178"/>
    </location>
</feature>
<comment type="caution">
    <text evidence="6">The sequence shown here is derived from an EMBL/GenBank/DDBJ whole genome shotgun (WGS) entry which is preliminary data.</text>
</comment>
<gene>
    <name evidence="6" type="primary">ytaF</name>
    <name evidence="6" type="ORF">KQI89_07160</name>
</gene>
<dbReference type="Proteomes" id="UP000736583">
    <property type="component" value="Unassembled WGS sequence"/>
</dbReference>
<dbReference type="RefSeq" id="WP_216456692.1">
    <property type="nucleotide sequence ID" value="NZ_JAHLQL010000001.1"/>
</dbReference>
<reference evidence="6 7" key="1">
    <citation type="submission" date="2021-06" db="EMBL/GenBank/DDBJ databases">
        <authorList>
            <person name="Sun Q."/>
            <person name="Li D."/>
        </authorList>
    </citation>
    <scope>NUCLEOTIDE SEQUENCE [LARGE SCALE GENOMIC DNA]</scope>
    <source>
        <strain evidence="6 7">MSJ-4</strain>
    </source>
</reference>
<keyword evidence="7" id="KW-1185">Reference proteome</keyword>
<keyword evidence="4 5" id="KW-0472">Membrane</keyword>
<dbReference type="InterPro" id="IPR014205">
    <property type="entry name" value="Spore_YtaF"/>
</dbReference>
<evidence type="ECO:0000256" key="2">
    <source>
        <dbReference type="ARBA" id="ARBA00022692"/>
    </source>
</evidence>
<accession>A0ABS6EZ79</accession>
<evidence type="ECO:0000256" key="4">
    <source>
        <dbReference type="ARBA" id="ARBA00023136"/>
    </source>
</evidence>
<dbReference type="NCBIfam" id="TIGR02840">
    <property type="entry name" value="spore_YtaF"/>
    <property type="match status" value="1"/>
</dbReference>
<evidence type="ECO:0000313" key="7">
    <source>
        <dbReference type="Proteomes" id="UP000736583"/>
    </source>
</evidence>
<protein>
    <submittedName>
        <fullName evidence="6">Sporulation membrane protein YtaF</fullName>
    </submittedName>
</protein>
<name>A0ABS6EZ79_9CLOT</name>
<keyword evidence="1" id="KW-1003">Cell membrane</keyword>